<gene>
    <name evidence="1" type="ORF">L873DRAFT_1815342</name>
</gene>
<evidence type="ECO:0000313" key="2">
    <source>
        <dbReference type="Proteomes" id="UP000276215"/>
    </source>
</evidence>
<accession>A0A3N4J9V4</accession>
<dbReference type="AlphaFoldDB" id="A0A3N4J9V4"/>
<reference evidence="1 2" key="1">
    <citation type="journal article" date="2018" name="Nat. Ecol. Evol.">
        <title>Pezizomycetes genomes reveal the molecular basis of ectomycorrhizal truffle lifestyle.</title>
        <authorList>
            <person name="Murat C."/>
            <person name="Payen T."/>
            <person name="Noel B."/>
            <person name="Kuo A."/>
            <person name="Morin E."/>
            <person name="Chen J."/>
            <person name="Kohler A."/>
            <person name="Krizsan K."/>
            <person name="Balestrini R."/>
            <person name="Da Silva C."/>
            <person name="Montanini B."/>
            <person name="Hainaut M."/>
            <person name="Levati E."/>
            <person name="Barry K.W."/>
            <person name="Belfiori B."/>
            <person name="Cichocki N."/>
            <person name="Clum A."/>
            <person name="Dockter R.B."/>
            <person name="Fauchery L."/>
            <person name="Guy J."/>
            <person name="Iotti M."/>
            <person name="Le Tacon F."/>
            <person name="Lindquist E.A."/>
            <person name="Lipzen A."/>
            <person name="Malagnac F."/>
            <person name="Mello A."/>
            <person name="Molinier V."/>
            <person name="Miyauchi S."/>
            <person name="Poulain J."/>
            <person name="Riccioni C."/>
            <person name="Rubini A."/>
            <person name="Sitrit Y."/>
            <person name="Splivallo R."/>
            <person name="Traeger S."/>
            <person name="Wang M."/>
            <person name="Zifcakova L."/>
            <person name="Wipf D."/>
            <person name="Zambonelli A."/>
            <person name="Paolocci F."/>
            <person name="Nowrousian M."/>
            <person name="Ottonello S."/>
            <person name="Baldrian P."/>
            <person name="Spatafora J.W."/>
            <person name="Henrissat B."/>
            <person name="Nagy L.G."/>
            <person name="Aury J.M."/>
            <person name="Wincker P."/>
            <person name="Grigoriev I.V."/>
            <person name="Bonfante P."/>
            <person name="Martin F.M."/>
        </authorList>
    </citation>
    <scope>NUCLEOTIDE SEQUENCE [LARGE SCALE GENOMIC DNA]</scope>
    <source>
        <strain evidence="1 2">120613-1</strain>
    </source>
</reference>
<dbReference type="EMBL" id="ML120446">
    <property type="protein sequence ID" value="RPA93808.1"/>
    <property type="molecule type" value="Genomic_DNA"/>
</dbReference>
<organism evidence="1 2">
    <name type="scientific">Choiromyces venosus 120613-1</name>
    <dbReference type="NCBI Taxonomy" id="1336337"/>
    <lineage>
        <taxon>Eukaryota</taxon>
        <taxon>Fungi</taxon>
        <taxon>Dikarya</taxon>
        <taxon>Ascomycota</taxon>
        <taxon>Pezizomycotina</taxon>
        <taxon>Pezizomycetes</taxon>
        <taxon>Pezizales</taxon>
        <taxon>Tuberaceae</taxon>
        <taxon>Choiromyces</taxon>
    </lineage>
</organism>
<name>A0A3N4J9V4_9PEZI</name>
<feature type="non-terminal residue" evidence="1">
    <location>
        <position position="1"/>
    </location>
</feature>
<proteinExistence type="predicted"/>
<evidence type="ECO:0000313" key="1">
    <source>
        <dbReference type="EMBL" id="RPA93808.1"/>
    </source>
</evidence>
<sequence length="50" mass="5820">GWETRQSIEMLAKARTEIYISPKQQNISPIRLHELKQKHSTLIATQNTTE</sequence>
<dbReference type="Proteomes" id="UP000276215">
    <property type="component" value="Unassembled WGS sequence"/>
</dbReference>
<keyword evidence="2" id="KW-1185">Reference proteome</keyword>
<protein>
    <submittedName>
        <fullName evidence="1">Uncharacterized protein</fullName>
    </submittedName>
</protein>